<feature type="region of interest" description="Disordered" evidence="4">
    <location>
        <begin position="376"/>
        <end position="399"/>
    </location>
</feature>
<feature type="signal peptide" evidence="3">
    <location>
        <begin position="1"/>
        <end position="17"/>
    </location>
</feature>
<organism evidence="6">
    <name type="scientific">Eremomyces bilateralis CBS 781.70</name>
    <dbReference type="NCBI Taxonomy" id="1392243"/>
    <lineage>
        <taxon>Eukaryota</taxon>
        <taxon>Fungi</taxon>
        <taxon>Dikarya</taxon>
        <taxon>Ascomycota</taxon>
        <taxon>Pezizomycotina</taxon>
        <taxon>Dothideomycetes</taxon>
        <taxon>Dothideomycetes incertae sedis</taxon>
        <taxon>Eremomycetales</taxon>
        <taxon>Eremomycetaceae</taxon>
        <taxon>Eremomyces</taxon>
    </lineage>
</organism>
<evidence type="ECO:0000256" key="4">
    <source>
        <dbReference type="SAM" id="MobiDB-lite"/>
    </source>
</evidence>
<dbReference type="EMBL" id="ML975166">
    <property type="protein sequence ID" value="KAF1810456.1"/>
    <property type="molecule type" value="Genomic_DNA"/>
</dbReference>
<dbReference type="RefSeq" id="XP_033532087.1">
    <property type="nucleotide sequence ID" value="XM_033682595.1"/>
</dbReference>
<dbReference type="InterPro" id="IPR040234">
    <property type="entry name" value="QC/QCL"/>
</dbReference>
<reference evidence="8" key="2">
    <citation type="submission" date="2020-04" db="EMBL/GenBank/DDBJ databases">
        <authorList>
            <consortium name="NCBI Genome Project"/>
        </authorList>
    </citation>
    <scope>NUCLEOTIDE SEQUENCE</scope>
    <source>
        <strain evidence="8">CBS 781.70</strain>
    </source>
</reference>
<dbReference type="CDD" id="cd03880">
    <property type="entry name" value="M28_QC_like"/>
    <property type="match status" value="1"/>
</dbReference>
<dbReference type="GeneID" id="54423165"/>
<sequence length="399" mass="43854">MKLRGLLFALLGIGCTAYTPLSDKSLNSLPGPGSDFDIHNGALLAPILTVRVPGTPTHEGVMHHLAGFFREQLPDWKLEWQNSTSTTPATGDKQVPFRNLIATRDPPWAREGDVGRLALVAHYDSKLTPTGFIGATDSAAPCAMILHAARSLDKALTKKWAAMEADGSAGIDEETGIQILFLDGEEAFSSWTDTDSLYGARSLSETWEKTMHPAPSTYKTLLSSITLFMLLDLLGGANPTIPSYFATTHWAYRAMASLEHRLRSAGRFKSSPNHISKRSPDAERVTEPRWLIHGDKQDNQGSLAFMVEDDHIPFMARGVEVLHMIPSPFPAVWHRIEDDGAHLDPDTVEDWSTLVIAFAAEWMDLEGFIDTGFVTREENAGSGKGRREMEGKSELTNPS</sequence>
<dbReference type="Proteomes" id="UP000504638">
    <property type="component" value="Unplaced"/>
</dbReference>
<dbReference type="InterPro" id="IPR037457">
    <property type="entry name" value="M28_QC"/>
</dbReference>
<dbReference type="InterPro" id="IPR007484">
    <property type="entry name" value="Peptidase_M28"/>
</dbReference>
<feature type="chain" id="PRO_5044517655" description="Peptide hydrolase" evidence="3">
    <location>
        <begin position="18"/>
        <end position="399"/>
    </location>
</feature>
<keyword evidence="3" id="KW-0732">Signal</keyword>
<dbReference type="EC" id="3.4.-.-" evidence="3"/>
<dbReference type="PANTHER" id="PTHR12283">
    <property type="entry name" value="GLUTAMINYL-PEPTIDE CYCLOTRANSFERASE"/>
    <property type="match status" value="1"/>
</dbReference>
<reference evidence="6 8" key="1">
    <citation type="submission" date="2020-01" db="EMBL/GenBank/DDBJ databases">
        <authorList>
            <consortium name="DOE Joint Genome Institute"/>
            <person name="Haridas S."/>
            <person name="Albert R."/>
            <person name="Binder M."/>
            <person name="Bloem J."/>
            <person name="Labutti K."/>
            <person name="Salamov A."/>
            <person name="Andreopoulos B."/>
            <person name="Baker S.E."/>
            <person name="Barry K."/>
            <person name="Bills G."/>
            <person name="Bluhm B.H."/>
            <person name="Cannon C."/>
            <person name="Castanera R."/>
            <person name="Culley D.E."/>
            <person name="Daum C."/>
            <person name="Ezra D."/>
            <person name="Gonzalez J.B."/>
            <person name="Henrissat B."/>
            <person name="Kuo A."/>
            <person name="Liang C."/>
            <person name="Lipzen A."/>
            <person name="Lutzoni F."/>
            <person name="Magnuson J."/>
            <person name="Mondo S."/>
            <person name="Nolan M."/>
            <person name="Ohm R."/>
            <person name="Pangilinan J."/>
            <person name="Park H.-J."/>
            <person name="Ramirez L."/>
            <person name="Alfaro M."/>
            <person name="Sun H."/>
            <person name="Tritt A."/>
            <person name="Yoshinaga Y."/>
            <person name="Zwiers L.-H."/>
            <person name="Turgeon B.G."/>
            <person name="Goodwin S.B."/>
            <person name="Spatafora J.W."/>
            <person name="Crous P.W."/>
            <person name="Grigoriev I.V."/>
        </authorList>
    </citation>
    <scope>NUCLEOTIDE SEQUENCE</scope>
    <source>
        <strain evidence="6 8">CBS 781.70</strain>
    </source>
</reference>
<evidence type="ECO:0000256" key="1">
    <source>
        <dbReference type="ARBA" id="ARBA00022679"/>
    </source>
</evidence>
<keyword evidence="3" id="KW-0862">Zinc</keyword>
<feature type="domain" description="Peptidase M28" evidence="5">
    <location>
        <begin position="116"/>
        <end position="358"/>
    </location>
</feature>
<dbReference type="Pfam" id="PF04389">
    <property type="entry name" value="Peptidase_M28"/>
    <property type="match status" value="1"/>
</dbReference>
<accession>A0A6G1FXR0</accession>
<evidence type="ECO:0000313" key="7">
    <source>
        <dbReference type="Proteomes" id="UP000504638"/>
    </source>
</evidence>
<gene>
    <name evidence="6 8" type="ORF">P152DRAFT_508748</name>
</gene>
<comment type="similarity">
    <text evidence="3">Belongs to the peptidase M28 family.</text>
</comment>
<keyword evidence="3" id="KW-0645">Protease</keyword>
<dbReference type="AlphaFoldDB" id="A0A6G1FXR0"/>
<dbReference type="SUPFAM" id="SSF53187">
    <property type="entry name" value="Zn-dependent exopeptidases"/>
    <property type="match status" value="1"/>
</dbReference>
<evidence type="ECO:0000313" key="8">
    <source>
        <dbReference type="RefSeq" id="XP_033532087.1"/>
    </source>
</evidence>
<keyword evidence="7" id="KW-1185">Reference proteome</keyword>
<dbReference type="PROSITE" id="PS51257">
    <property type="entry name" value="PROKAR_LIPOPROTEIN"/>
    <property type="match status" value="1"/>
</dbReference>
<feature type="compositionally biased region" description="Basic and acidic residues" evidence="4">
    <location>
        <begin position="376"/>
        <end position="393"/>
    </location>
</feature>
<protein>
    <recommendedName>
        <fullName evidence="3">Peptide hydrolase</fullName>
        <ecNumber evidence="3">3.4.-.-</ecNumber>
    </recommendedName>
</protein>
<dbReference type="GO" id="GO:0016603">
    <property type="term" value="F:glutaminyl-peptide cyclotransferase activity"/>
    <property type="evidence" value="ECO:0007669"/>
    <property type="project" value="InterPro"/>
</dbReference>
<dbReference type="Gene3D" id="3.40.630.10">
    <property type="entry name" value="Zn peptidases"/>
    <property type="match status" value="1"/>
</dbReference>
<evidence type="ECO:0000313" key="6">
    <source>
        <dbReference type="EMBL" id="KAF1810456.1"/>
    </source>
</evidence>
<dbReference type="OrthoDB" id="3907302at2759"/>
<keyword evidence="3" id="KW-0479">Metal-binding</keyword>
<keyword evidence="3" id="KW-0378">Hydrolase</keyword>
<dbReference type="GO" id="GO:0008233">
    <property type="term" value="F:peptidase activity"/>
    <property type="evidence" value="ECO:0007669"/>
    <property type="project" value="UniProtKB-KW"/>
</dbReference>
<reference evidence="8" key="3">
    <citation type="submission" date="2025-04" db="UniProtKB">
        <authorList>
            <consortium name="RefSeq"/>
        </authorList>
    </citation>
    <scope>IDENTIFICATION</scope>
    <source>
        <strain evidence="8">CBS 781.70</strain>
    </source>
</reference>
<keyword evidence="2" id="KW-0012">Acyltransferase</keyword>
<name>A0A6G1FXR0_9PEZI</name>
<evidence type="ECO:0000259" key="5">
    <source>
        <dbReference type="Pfam" id="PF04389"/>
    </source>
</evidence>
<dbReference type="GO" id="GO:0008270">
    <property type="term" value="F:zinc ion binding"/>
    <property type="evidence" value="ECO:0007669"/>
    <property type="project" value="TreeGrafter"/>
</dbReference>
<keyword evidence="1" id="KW-0808">Transferase</keyword>
<dbReference type="GO" id="GO:0006508">
    <property type="term" value="P:proteolysis"/>
    <property type="evidence" value="ECO:0007669"/>
    <property type="project" value="UniProtKB-KW"/>
</dbReference>
<proteinExistence type="inferred from homology"/>
<dbReference type="PANTHER" id="PTHR12283:SF6">
    <property type="entry name" value="GLUTAMINYL-PEPTIDE CYCLOTRANSFERASE-RELATED"/>
    <property type="match status" value="1"/>
</dbReference>
<evidence type="ECO:0000256" key="2">
    <source>
        <dbReference type="ARBA" id="ARBA00023315"/>
    </source>
</evidence>
<evidence type="ECO:0000256" key="3">
    <source>
        <dbReference type="RuleBase" id="RU361240"/>
    </source>
</evidence>